<gene>
    <name evidence="1" type="ORF">S06H3_10184</name>
</gene>
<comment type="caution">
    <text evidence="1">The sequence shown here is derived from an EMBL/GenBank/DDBJ whole genome shotgun (WGS) entry which is preliminary data.</text>
</comment>
<accession>X1MH65</accession>
<name>X1MH65_9ZZZZ</name>
<sequence length="31" mass="3301">LLGFTAITVATNPLFPKAMQAKKLDALNVIT</sequence>
<proteinExistence type="predicted"/>
<feature type="non-terminal residue" evidence="1">
    <location>
        <position position="1"/>
    </location>
</feature>
<dbReference type="EMBL" id="BARV01004669">
    <property type="protein sequence ID" value="GAI05714.1"/>
    <property type="molecule type" value="Genomic_DNA"/>
</dbReference>
<reference evidence="1" key="1">
    <citation type="journal article" date="2014" name="Front. Microbiol.">
        <title>High frequency of phylogenetically diverse reductive dehalogenase-homologous genes in deep subseafloor sedimentary metagenomes.</title>
        <authorList>
            <person name="Kawai M."/>
            <person name="Futagami T."/>
            <person name="Toyoda A."/>
            <person name="Takaki Y."/>
            <person name="Nishi S."/>
            <person name="Hori S."/>
            <person name="Arai W."/>
            <person name="Tsubouchi T."/>
            <person name="Morono Y."/>
            <person name="Uchiyama I."/>
            <person name="Ito T."/>
            <person name="Fujiyama A."/>
            <person name="Inagaki F."/>
            <person name="Takami H."/>
        </authorList>
    </citation>
    <scope>NUCLEOTIDE SEQUENCE</scope>
    <source>
        <strain evidence="1">Expedition CK06-06</strain>
    </source>
</reference>
<dbReference type="AlphaFoldDB" id="X1MH65"/>
<protein>
    <submittedName>
        <fullName evidence="1">Uncharacterized protein</fullName>
    </submittedName>
</protein>
<organism evidence="1">
    <name type="scientific">marine sediment metagenome</name>
    <dbReference type="NCBI Taxonomy" id="412755"/>
    <lineage>
        <taxon>unclassified sequences</taxon>
        <taxon>metagenomes</taxon>
        <taxon>ecological metagenomes</taxon>
    </lineage>
</organism>
<evidence type="ECO:0000313" key="1">
    <source>
        <dbReference type="EMBL" id="GAI05714.1"/>
    </source>
</evidence>